<evidence type="ECO:0000256" key="6">
    <source>
        <dbReference type="RuleBase" id="RU361187"/>
    </source>
</evidence>
<dbReference type="EMBL" id="JBHSBI010000040">
    <property type="protein sequence ID" value="MFC4015086.1"/>
    <property type="molecule type" value="Genomic_DNA"/>
</dbReference>
<reference evidence="8" key="1">
    <citation type="journal article" date="2019" name="Int. J. Syst. Evol. Microbiol.">
        <title>The Global Catalogue of Microorganisms (GCM) 10K type strain sequencing project: providing services to taxonomists for standard genome sequencing and annotation.</title>
        <authorList>
            <consortium name="The Broad Institute Genomics Platform"/>
            <consortium name="The Broad Institute Genome Sequencing Center for Infectious Disease"/>
            <person name="Wu L."/>
            <person name="Ma J."/>
        </authorList>
    </citation>
    <scope>NUCLEOTIDE SEQUENCE [LARGE SCALE GENOMIC DNA]</scope>
    <source>
        <strain evidence="8">TBRC 1276</strain>
    </source>
</reference>
<evidence type="ECO:0000313" key="8">
    <source>
        <dbReference type="Proteomes" id="UP001595851"/>
    </source>
</evidence>
<organism evidence="7 8">
    <name type="scientific">Nonomuraea purpurea</name>
    <dbReference type="NCBI Taxonomy" id="1849276"/>
    <lineage>
        <taxon>Bacteria</taxon>
        <taxon>Bacillati</taxon>
        <taxon>Actinomycetota</taxon>
        <taxon>Actinomycetes</taxon>
        <taxon>Streptosporangiales</taxon>
        <taxon>Streptosporangiaceae</taxon>
        <taxon>Nonomuraea</taxon>
    </lineage>
</organism>
<dbReference type="InterPro" id="IPR052176">
    <property type="entry name" value="Glycosyl_Hydrlase_43_Enz"/>
</dbReference>
<dbReference type="InterPro" id="IPR023296">
    <property type="entry name" value="Glyco_hydro_beta-prop_sf"/>
</dbReference>
<dbReference type="Gene3D" id="2.115.10.20">
    <property type="entry name" value="Glycosyl hydrolase domain, family 43"/>
    <property type="match status" value="1"/>
</dbReference>
<dbReference type="InterPro" id="IPR006710">
    <property type="entry name" value="Glyco_hydro_43"/>
</dbReference>
<proteinExistence type="inferred from homology"/>
<evidence type="ECO:0000256" key="2">
    <source>
        <dbReference type="ARBA" id="ARBA00022651"/>
    </source>
</evidence>
<evidence type="ECO:0000256" key="3">
    <source>
        <dbReference type="ARBA" id="ARBA00022801"/>
    </source>
</evidence>
<sequence>MVDAAEQPSSLGHWLADPALIAVGERYYLYPTTDGHPGWGSTSFSAFSSPDLVEWRDEGEVLRLGEDVRWAAREAWAPAVIERDGAFYCYFTAEQNIGVARADAPTGPFKDLGRPLIAKGDYPGAAIDPSVFTDEDGVRYLYWGNGIAHGVPLGDDLMSFDPGKVVSWVPTGFREAVTVHRRHGRYYLSWSENDTREADYRVRYAVGTGPLGPWEDRGVLLEKRPERGILGTGHHTILRVPGADDWIIAYHRFAIPDGDGFHREIMFDWLVHRADGDLEPVTPARTPIRAPIPPR</sequence>
<evidence type="ECO:0000256" key="1">
    <source>
        <dbReference type="ARBA" id="ARBA00009865"/>
    </source>
</evidence>
<gene>
    <name evidence="7" type="ORF">ACFOY2_48280</name>
</gene>
<comment type="similarity">
    <text evidence="1 6">Belongs to the glycosyl hydrolase 43 family.</text>
</comment>
<keyword evidence="8" id="KW-1185">Reference proteome</keyword>
<dbReference type="CDD" id="cd09004">
    <property type="entry name" value="GH43_bXyl-like"/>
    <property type="match status" value="1"/>
</dbReference>
<keyword evidence="3 6" id="KW-0378">Hydrolase</keyword>
<name>A0ABV8GQE3_9ACTN</name>
<comment type="caution">
    <text evidence="7">The sequence shown here is derived from an EMBL/GenBank/DDBJ whole genome shotgun (WGS) entry which is preliminary data.</text>
</comment>
<keyword evidence="5 6" id="KW-0326">Glycosidase</keyword>
<keyword evidence="4" id="KW-0119">Carbohydrate metabolism</keyword>
<dbReference type="RefSeq" id="WP_379534905.1">
    <property type="nucleotide sequence ID" value="NZ_JBHSBI010000040.1"/>
</dbReference>
<dbReference type="PANTHER" id="PTHR43772:SF2">
    <property type="entry name" value="PUTATIVE (AFU_ORTHOLOGUE AFUA_2G04480)-RELATED"/>
    <property type="match status" value="1"/>
</dbReference>
<evidence type="ECO:0000256" key="5">
    <source>
        <dbReference type="ARBA" id="ARBA00023295"/>
    </source>
</evidence>
<keyword evidence="2" id="KW-0858">Xylan degradation</keyword>
<dbReference type="PANTHER" id="PTHR43772">
    <property type="entry name" value="ENDO-1,4-BETA-XYLANASE"/>
    <property type="match status" value="1"/>
</dbReference>
<protein>
    <submittedName>
        <fullName evidence="7">Family 43 glycosylhydrolase</fullName>
    </submittedName>
</protein>
<evidence type="ECO:0000256" key="4">
    <source>
        <dbReference type="ARBA" id="ARBA00023277"/>
    </source>
</evidence>
<dbReference type="Pfam" id="PF04616">
    <property type="entry name" value="Glyco_hydro_43"/>
    <property type="match status" value="1"/>
</dbReference>
<keyword evidence="2" id="KW-0624">Polysaccharide degradation</keyword>
<accession>A0ABV8GQE3</accession>
<dbReference type="SUPFAM" id="SSF75005">
    <property type="entry name" value="Arabinanase/levansucrase/invertase"/>
    <property type="match status" value="1"/>
</dbReference>
<evidence type="ECO:0000313" key="7">
    <source>
        <dbReference type="EMBL" id="MFC4015086.1"/>
    </source>
</evidence>
<dbReference type="Proteomes" id="UP001595851">
    <property type="component" value="Unassembled WGS sequence"/>
</dbReference>